<dbReference type="Proteomes" id="UP001595751">
    <property type="component" value="Unassembled WGS sequence"/>
</dbReference>
<organism evidence="3 4">
    <name type="scientific">Corynebacterium hansenii</name>
    <dbReference type="NCBI Taxonomy" id="394964"/>
    <lineage>
        <taxon>Bacteria</taxon>
        <taxon>Bacillati</taxon>
        <taxon>Actinomycetota</taxon>
        <taxon>Actinomycetes</taxon>
        <taxon>Mycobacteriales</taxon>
        <taxon>Corynebacteriaceae</taxon>
        <taxon>Corynebacterium</taxon>
    </lineage>
</organism>
<feature type="compositionally biased region" description="Polar residues" evidence="2">
    <location>
        <begin position="156"/>
        <end position="177"/>
    </location>
</feature>
<evidence type="ECO:0008006" key="5">
    <source>
        <dbReference type="Google" id="ProtNLM"/>
    </source>
</evidence>
<keyword evidence="1" id="KW-0175">Coiled coil</keyword>
<comment type="caution">
    <text evidence="3">The sequence shown here is derived from an EMBL/GenBank/DDBJ whole genome shotgun (WGS) entry which is preliminary data.</text>
</comment>
<dbReference type="RefSeq" id="WP_290291805.1">
    <property type="nucleotide sequence ID" value="NZ_CP047211.1"/>
</dbReference>
<evidence type="ECO:0000313" key="3">
    <source>
        <dbReference type="EMBL" id="MFC3848858.1"/>
    </source>
</evidence>
<proteinExistence type="predicted"/>
<gene>
    <name evidence="3" type="ORF">ACFORJ_01575</name>
</gene>
<protein>
    <recommendedName>
        <fullName evidence="5">DNA-binding protein</fullName>
    </recommendedName>
</protein>
<feature type="compositionally biased region" description="Basic and acidic residues" evidence="2">
    <location>
        <begin position="123"/>
        <end position="154"/>
    </location>
</feature>
<feature type="compositionally biased region" description="Basic and acidic residues" evidence="2">
    <location>
        <begin position="93"/>
        <end position="106"/>
    </location>
</feature>
<evidence type="ECO:0000256" key="2">
    <source>
        <dbReference type="SAM" id="MobiDB-lite"/>
    </source>
</evidence>
<feature type="region of interest" description="Disordered" evidence="2">
    <location>
        <begin position="93"/>
        <end position="183"/>
    </location>
</feature>
<evidence type="ECO:0000256" key="1">
    <source>
        <dbReference type="SAM" id="Coils"/>
    </source>
</evidence>
<sequence>MTWFKVDDGFCSHPKVIGLDMAARGLWVTAGSWCAQQLTDGVIDDRQIRALGGTRKQAEKLVAAGLWSHDGAPLSARRYSFENWRDFQPTRDDVEAKRREARERMARARAKKAATSSNAETFARTDSERSREVRSDGLSERSHYPDPTRPDPTRPEVNTASSQPHGEQDASTESASSDPHHPAELAPTIRRLLTAGHSPAAIDTAVAAWIARPRPKGPGLLPHLVADAEATAEAGRAEAQKRELAASKRAATNACDLCDETGQILDDRGRPMAPAIHCTHDEDANAALVLDARQRAEAEAEAEAERRDRAAKAAAQARELRARLAEQRTSA</sequence>
<evidence type="ECO:0000313" key="4">
    <source>
        <dbReference type="Proteomes" id="UP001595751"/>
    </source>
</evidence>
<name>A0ABV7ZJZ1_9CORY</name>
<reference evidence="4" key="1">
    <citation type="journal article" date="2019" name="Int. J. Syst. Evol. Microbiol.">
        <title>The Global Catalogue of Microorganisms (GCM) 10K type strain sequencing project: providing services to taxonomists for standard genome sequencing and annotation.</title>
        <authorList>
            <consortium name="The Broad Institute Genomics Platform"/>
            <consortium name="The Broad Institute Genome Sequencing Center for Infectious Disease"/>
            <person name="Wu L."/>
            <person name="Ma J."/>
        </authorList>
    </citation>
    <scope>NUCLEOTIDE SEQUENCE [LARGE SCALE GENOMIC DNA]</scope>
    <source>
        <strain evidence="4">CCUG 53252</strain>
    </source>
</reference>
<dbReference type="EMBL" id="JBHRZN010000001">
    <property type="protein sequence ID" value="MFC3848858.1"/>
    <property type="molecule type" value="Genomic_DNA"/>
</dbReference>
<keyword evidence="4" id="KW-1185">Reference proteome</keyword>
<accession>A0ABV7ZJZ1</accession>
<feature type="coiled-coil region" evidence="1">
    <location>
        <begin position="293"/>
        <end position="330"/>
    </location>
</feature>